<sequence>NQQNNRTTNNNNAAGSRSTTYQQHDELACTTQHCTALHCWNRTEQGGTRRNKEEEDEGTHCCVAGLNDDDDDGTHHSLSLSLSLSLSVSLNLSSPLSFACLGHSLTHSFIPFIHGQAASFPAGSRRRCGIIIIGLCRARQCKEAGSAGQCSAACRGIGLPRLQALLLCAYDMMCRSLMAQLRSESQ</sequence>
<keyword evidence="2" id="KW-1185">Reference proteome</keyword>
<accession>A0A7I3ZXA9</accession>
<evidence type="ECO:0000313" key="2">
    <source>
        <dbReference type="Proteomes" id="UP000006727"/>
    </source>
</evidence>
<protein>
    <submittedName>
        <fullName evidence="1">Uncharacterized protein</fullName>
    </submittedName>
</protein>
<reference evidence="1" key="3">
    <citation type="submission" date="2020-12" db="UniProtKB">
        <authorList>
            <consortium name="EnsemblPlants"/>
        </authorList>
    </citation>
    <scope>IDENTIFICATION</scope>
</reference>
<dbReference type="InParanoid" id="A0A7I3ZXA9"/>
<reference evidence="1 2" key="2">
    <citation type="journal article" date="2018" name="Plant J.">
        <title>The Physcomitrella patens chromosome-scale assembly reveals moss genome structure and evolution.</title>
        <authorList>
            <person name="Lang D."/>
            <person name="Ullrich K.K."/>
            <person name="Murat F."/>
            <person name="Fuchs J."/>
            <person name="Jenkins J."/>
            <person name="Haas F.B."/>
            <person name="Piednoel M."/>
            <person name="Gundlach H."/>
            <person name="Van Bel M."/>
            <person name="Meyberg R."/>
            <person name="Vives C."/>
            <person name="Morata J."/>
            <person name="Symeonidi A."/>
            <person name="Hiss M."/>
            <person name="Muchero W."/>
            <person name="Kamisugi Y."/>
            <person name="Saleh O."/>
            <person name="Blanc G."/>
            <person name="Decker E.L."/>
            <person name="van Gessel N."/>
            <person name="Grimwood J."/>
            <person name="Hayes R.D."/>
            <person name="Graham S.W."/>
            <person name="Gunter L.E."/>
            <person name="McDaniel S.F."/>
            <person name="Hoernstein S.N.W."/>
            <person name="Larsson A."/>
            <person name="Li F.W."/>
            <person name="Perroud P.F."/>
            <person name="Phillips J."/>
            <person name="Ranjan P."/>
            <person name="Rokshar D.S."/>
            <person name="Rothfels C.J."/>
            <person name="Schneider L."/>
            <person name="Shu S."/>
            <person name="Stevenson D.W."/>
            <person name="Thummler F."/>
            <person name="Tillich M."/>
            <person name="Villarreal Aguilar J.C."/>
            <person name="Widiez T."/>
            <person name="Wong G.K."/>
            <person name="Wymore A."/>
            <person name="Zhang Y."/>
            <person name="Zimmer A.D."/>
            <person name="Quatrano R.S."/>
            <person name="Mayer K.F.X."/>
            <person name="Goodstein D."/>
            <person name="Casacuberta J.M."/>
            <person name="Vandepoele K."/>
            <person name="Reski R."/>
            <person name="Cuming A.C."/>
            <person name="Tuskan G.A."/>
            <person name="Maumus F."/>
            <person name="Salse J."/>
            <person name="Schmutz J."/>
            <person name="Rensing S.A."/>
        </authorList>
    </citation>
    <scope>NUCLEOTIDE SEQUENCE [LARGE SCALE GENOMIC DNA]</scope>
    <source>
        <strain evidence="1 2">cv. Gransden 2004</strain>
    </source>
</reference>
<dbReference type="AlphaFoldDB" id="A0A7I3ZXA9"/>
<dbReference type="EMBL" id="ABEU02000016">
    <property type="status" value="NOT_ANNOTATED_CDS"/>
    <property type="molecule type" value="Genomic_DNA"/>
</dbReference>
<dbReference type="EnsemblPlants" id="Pp3c16_11040V3.1">
    <property type="protein sequence ID" value="PAC:32985778.CDS.1"/>
    <property type="gene ID" value="Pp3c16_11040"/>
</dbReference>
<proteinExistence type="predicted"/>
<name>A0A7I3ZXA9_PHYPA</name>
<organism evidence="1 2">
    <name type="scientific">Physcomitrium patens</name>
    <name type="common">Spreading-leaved earth moss</name>
    <name type="synonym">Physcomitrella patens</name>
    <dbReference type="NCBI Taxonomy" id="3218"/>
    <lineage>
        <taxon>Eukaryota</taxon>
        <taxon>Viridiplantae</taxon>
        <taxon>Streptophyta</taxon>
        <taxon>Embryophyta</taxon>
        <taxon>Bryophyta</taxon>
        <taxon>Bryophytina</taxon>
        <taxon>Bryopsida</taxon>
        <taxon>Funariidae</taxon>
        <taxon>Funariales</taxon>
        <taxon>Funariaceae</taxon>
        <taxon>Physcomitrium</taxon>
    </lineage>
</organism>
<dbReference type="Proteomes" id="UP000006727">
    <property type="component" value="Chromosome 16"/>
</dbReference>
<reference evidence="1 2" key="1">
    <citation type="journal article" date="2008" name="Science">
        <title>The Physcomitrella genome reveals evolutionary insights into the conquest of land by plants.</title>
        <authorList>
            <person name="Rensing S."/>
            <person name="Lang D."/>
            <person name="Zimmer A."/>
            <person name="Terry A."/>
            <person name="Salamov A."/>
            <person name="Shapiro H."/>
            <person name="Nishiyama T."/>
            <person name="Perroud P.-F."/>
            <person name="Lindquist E."/>
            <person name="Kamisugi Y."/>
            <person name="Tanahashi T."/>
            <person name="Sakakibara K."/>
            <person name="Fujita T."/>
            <person name="Oishi K."/>
            <person name="Shin-I T."/>
            <person name="Kuroki Y."/>
            <person name="Toyoda A."/>
            <person name="Suzuki Y."/>
            <person name="Hashimoto A."/>
            <person name="Yamaguchi K."/>
            <person name="Sugano A."/>
            <person name="Kohara Y."/>
            <person name="Fujiyama A."/>
            <person name="Anterola A."/>
            <person name="Aoki S."/>
            <person name="Ashton N."/>
            <person name="Barbazuk W.B."/>
            <person name="Barker E."/>
            <person name="Bennetzen J."/>
            <person name="Bezanilla M."/>
            <person name="Blankenship R."/>
            <person name="Cho S.H."/>
            <person name="Dutcher S."/>
            <person name="Estelle M."/>
            <person name="Fawcett J.A."/>
            <person name="Gundlach H."/>
            <person name="Hanada K."/>
            <person name="Heyl A."/>
            <person name="Hicks K.A."/>
            <person name="Hugh J."/>
            <person name="Lohr M."/>
            <person name="Mayer K."/>
            <person name="Melkozernov A."/>
            <person name="Murata T."/>
            <person name="Nelson D."/>
            <person name="Pils B."/>
            <person name="Prigge M."/>
            <person name="Reiss B."/>
            <person name="Renner T."/>
            <person name="Rombauts S."/>
            <person name="Rushton P."/>
            <person name="Sanderfoot A."/>
            <person name="Schween G."/>
            <person name="Shiu S.-H."/>
            <person name="Stueber K."/>
            <person name="Theodoulou F.L."/>
            <person name="Tu H."/>
            <person name="Van de Peer Y."/>
            <person name="Verrier P.J."/>
            <person name="Waters E."/>
            <person name="Wood A."/>
            <person name="Yang L."/>
            <person name="Cove D."/>
            <person name="Cuming A."/>
            <person name="Hasebe M."/>
            <person name="Lucas S."/>
            <person name="Mishler D.B."/>
            <person name="Reski R."/>
            <person name="Grigoriev I."/>
            <person name="Quatrano R.S."/>
            <person name="Boore J.L."/>
        </authorList>
    </citation>
    <scope>NUCLEOTIDE SEQUENCE [LARGE SCALE GENOMIC DNA]</scope>
    <source>
        <strain evidence="1 2">cv. Gransden 2004</strain>
    </source>
</reference>
<dbReference type="Gramene" id="Pp3c16_11040V3.1">
    <property type="protein sequence ID" value="PAC:32985778.CDS.1"/>
    <property type="gene ID" value="Pp3c16_11040"/>
</dbReference>
<evidence type="ECO:0000313" key="1">
    <source>
        <dbReference type="EnsemblPlants" id="PAC:32985778.CDS.1"/>
    </source>
</evidence>